<accession>A0AAJ2TJP0</accession>
<dbReference type="InterPro" id="IPR040442">
    <property type="entry name" value="Pyrv_kinase-like_dom_sf"/>
</dbReference>
<evidence type="ECO:0000313" key="2">
    <source>
        <dbReference type="EMBL" id="MDZ5763550.1"/>
    </source>
</evidence>
<keyword evidence="1" id="KW-0479">Metal-binding</keyword>
<evidence type="ECO:0000313" key="3">
    <source>
        <dbReference type="Proteomes" id="UP001288387"/>
    </source>
</evidence>
<dbReference type="RefSeq" id="WP_239503788.1">
    <property type="nucleotide sequence ID" value="NZ_CP037858.1"/>
</dbReference>
<evidence type="ECO:0000256" key="1">
    <source>
        <dbReference type="ARBA" id="ARBA00022723"/>
    </source>
</evidence>
<dbReference type="Proteomes" id="UP001288387">
    <property type="component" value="Unassembled WGS sequence"/>
</dbReference>
<reference evidence="2" key="1">
    <citation type="submission" date="2023-12" db="EMBL/GenBank/DDBJ databases">
        <title>'Antibacterial potential of Stenotrophomonas maltophilia cystic fibrosis isolates' (manuscript under preparation).</title>
        <authorList>
            <person name="Crisan C.V."/>
            <person name="Pettis M."/>
            <person name="Goldberg J.B."/>
        </authorList>
    </citation>
    <scope>NUCLEOTIDE SEQUENCE</scope>
    <source>
        <strain evidence="2">CCV129</strain>
    </source>
</reference>
<protein>
    <submittedName>
        <fullName evidence="2">Uncharacterized protein</fullName>
    </submittedName>
</protein>
<sequence length="101" mass="11224">MFCIDAVSPHVPGPKLINMFHSGRTPLVPVERLAELDYRLVIIPSDLQRAAIRALQRTLQEIALTGDSGRIADELASFGEREAIVRTARYLALDIHTESTQ</sequence>
<dbReference type="EMBL" id="JAXRVB010000003">
    <property type="protein sequence ID" value="MDZ5763550.1"/>
    <property type="molecule type" value="Genomic_DNA"/>
</dbReference>
<dbReference type="GO" id="GO:0046872">
    <property type="term" value="F:metal ion binding"/>
    <property type="evidence" value="ECO:0007669"/>
    <property type="project" value="UniProtKB-KW"/>
</dbReference>
<proteinExistence type="predicted"/>
<dbReference type="InterPro" id="IPR015813">
    <property type="entry name" value="Pyrv/PenolPyrv_kinase-like_dom"/>
</dbReference>
<dbReference type="AlphaFoldDB" id="A0AAJ2TJP0"/>
<gene>
    <name evidence="2" type="ORF">U4I38_03585</name>
</gene>
<name>A0AAJ2TJP0_STEMA</name>
<dbReference type="GO" id="GO:0003824">
    <property type="term" value="F:catalytic activity"/>
    <property type="evidence" value="ECO:0007669"/>
    <property type="project" value="InterPro"/>
</dbReference>
<dbReference type="SUPFAM" id="SSF51621">
    <property type="entry name" value="Phosphoenolpyruvate/pyruvate domain"/>
    <property type="match status" value="1"/>
</dbReference>
<organism evidence="2 3">
    <name type="scientific">Stenotrophomonas maltophilia</name>
    <name type="common">Pseudomonas maltophilia</name>
    <name type="synonym">Xanthomonas maltophilia</name>
    <dbReference type="NCBI Taxonomy" id="40324"/>
    <lineage>
        <taxon>Bacteria</taxon>
        <taxon>Pseudomonadati</taxon>
        <taxon>Pseudomonadota</taxon>
        <taxon>Gammaproteobacteria</taxon>
        <taxon>Lysobacterales</taxon>
        <taxon>Lysobacteraceae</taxon>
        <taxon>Stenotrophomonas</taxon>
        <taxon>Stenotrophomonas maltophilia group</taxon>
    </lineage>
</organism>
<dbReference type="Gene3D" id="3.20.20.60">
    <property type="entry name" value="Phosphoenolpyruvate-binding domains"/>
    <property type="match status" value="1"/>
</dbReference>
<comment type="caution">
    <text evidence="2">The sequence shown here is derived from an EMBL/GenBank/DDBJ whole genome shotgun (WGS) entry which is preliminary data.</text>
</comment>